<comment type="caution">
    <text evidence="2">Lacks conserved residue(s) required for the propagation of feature annotation.</text>
</comment>
<dbReference type="InterPro" id="IPR002172">
    <property type="entry name" value="LDrepeatLR_classA_rpt"/>
</dbReference>
<keyword evidence="5" id="KW-1185">Reference proteome</keyword>
<comment type="caution">
    <text evidence="4">The sequence shown here is derived from an EMBL/GenBank/DDBJ whole genome shotgun (WGS) entry which is preliminary data.</text>
</comment>
<dbReference type="PANTHER" id="PTHR21105">
    <property type="entry name" value="GH16255P"/>
    <property type="match status" value="1"/>
</dbReference>
<evidence type="ECO:0000313" key="5">
    <source>
        <dbReference type="Proteomes" id="UP000192578"/>
    </source>
</evidence>
<gene>
    <name evidence="4" type="ORF">BV898_06588</name>
</gene>
<evidence type="ECO:0000256" key="1">
    <source>
        <dbReference type="ARBA" id="ARBA00023157"/>
    </source>
</evidence>
<organism evidence="4 5">
    <name type="scientific">Hypsibius exemplaris</name>
    <name type="common">Freshwater tardigrade</name>
    <dbReference type="NCBI Taxonomy" id="2072580"/>
    <lineage>
        <taxon>Eukaryota</taxon>
        <taxon>Metazoa</taxon>
        <taxon>Ecdysozoa</taxon>
        <taxon>Tardigrada</taxon>
        <taxon>Eutardigrada</taxon>
        <taxon>Parachela</taxon>
        <taxon>Hypsibioidea</taxon>
        <taxon>Hypsibiidae</taxon>
        <taxon>Hypsibius</taxon>
    </lineage>
</organism>
<dbReference type="CDD" id="cd00112">
    <property type="entry name" value="LDLa"/>
    <property type="match status" value="1"/>
</dbReference>
<dbReference type="GO" id="GO:0043195">
    <property type="term" value="C:terminal bouton"/>
    <property type="evidence" value="ECO:0007669"/>
    <property type="project" value="TreeGrafter"/>
</dbReference>
<evidence type="ECO:0000256" key="2">
    <source>
        <dbReference type="PROSITE-ProRule" id="PRU00124"/>
    </source>
</evidence>
<sequence>MRRPCAWVPLAPLMLLWLAGLCSESDALDIFPYLHDHRGHSLQALMLSRSRFGAPLDMGTMRMVPAGKTEPATKPVLPTVPRTQFSEGRQAYSPSRRFFLKYGKRATVPSSLRMETHMADGTRALECLANDDATTRAICPGIDKNGRYRCIEHTMLCDGKPHCPNGEDENEIMCMFHKLTLHHIGTYGQTLSKWMLPL</sequence>
<dbReference type="InterPro" id="IPR036055">
    <property type="entry name" value="LDL_receptor-like_sf"/>
</dbReference>
<name>A0A1W0WW35_HYPEX</name>
<reference evidence="5" key="1">
    <citation type="submission" date="2017-01" db="EMBL/GenBank/DDBJ databases">
        <title>Comparative genomics of anhydrobiosis in the tardigrade Hypsibius dujardini.</title>
        <authorList>
            <person name="Yoshida Y."/>
            <person name="Koutsovoulos G."/>
            <person name="Laetsch D."/>
            <person name="Stevens L."/>
            <person name="Kumar S."/>
            <person name="Horikawa D."/>
            <person name="Ishino K."/>
            <person name="Komine S."/>
            <person name="Tomita M."/>
            <person name="Blaxter M."/>
            <person name="Arakawa K."/>
        </authorList>
    </citation>
    <scope>NUCLEOTIDE SEQUENCE [LARGE SCALE GENOMIC DNA]</scope>
    <source>
        <strain evidence="5">Z151</strain>
    </source>
</reference>
<dbReference type="GO" id="GO:0030297">
    <property type="term" value="F:transmembrane receptor protein tyrosine kinase activator activity"/>
    <property type="evidence" value="ECO:0007669"/>
    <property type="project" value="TreeGrafter"/>
</dbReference>
<dbReference type="PROSITE" id="PS50068">
    <property type="entry name" value="LDLRA_2"/>
    <property type="match status" value="1"/>
</dbReference>
<dbReference type="Proteomes" id="UP000192578">
    <property type="component" value="Unassembled WGS sequence"/>
</dbReference>
<dbReference type="OrthoDB" id="6417936at2759"/>
<feature type="chain" id="PRO_5013207045" evidence="3">
    <location>
        <begin position="28"/>
        <end position="198"/>
    </location>
</feature>
<dbReference type="SUPFAM" id="SSF57424">
    <property type="entry name" value="LDL receptor-like module"/>
    <property type="match status" value="1"/>
</dbReference>
<dbReference type="Gene3D" id="2.40.128.620">
    <property type="match status" value="1"/>
</dbReference>
<dbReference type="EMBL" id="MTYJ01000040">
    <property type="protein sequence ID" value="OQV19353.1"/>
    <property type="molecule type" value="Genomic_DNA"/>
</dbReference>
<dbReference type="InterPro" id="IPR023415">
    <property type="entry name" value="LDLR_class-A_CS"/>
</dbReference>
<keyword evidence="3" id="KW-0732">Signal</keyword>
<accession>A0A1W0WW35</accession>
<proteinExistence type="predicted"/>
<protein>
    <submittedName>
        <fullName evidence="4">Uncharacterized protein</fullName>
    </submittedName>
</protein>
<keyword evidence="1" id="KW-1015">Disulfide bond</keyword>
<evidence type="ECO:0000313" key="4">
    <source>
        <dbReference type="EMBL" id="OQV19353.1"/>
    </source>
</evidence>
<dbReference type="PANTHER" id="PTHR21105:SF0">
    <property type="entry name" value="GH16255P"/>
    <property type="match status" value="1"/>
</dbReference>
<feature type="signal peptide" evidence="3">
    <location>
        <begin position="1"/>
        <end position="27"/>
    </location>
</feature>
<dbReference type="AlphaFoldDB" id="A0A1W0WW35"/>
<dbReference type="GO" id="GO:0043410">
    <property type="term" value="P:positive regulation of MAPK cascade"/>
    <property type="evidence" value="ECO:0007669"/>
    <property type="project" value="TreeGrafter"/>
</dbReference>
<dbReference type="PROSITE" id="PS01209">
    <property type="entry name" value="LDLRA_1"/>
    <property type="match status" value="1"/>
</dbReference>
<evidence type="ECO:0000256" key="3">
    <source>
        <dbReference type="SAM" id="SignalP"/>
    </source>
</evidence>